<keyword evidence="2 4" id="KW-1133">Transmembrane helix</keyword>
<accession>A0A7G1QAY0</accession>
<evidence type="ECO:0000256" key="2">
    <source>
        <dbReference type="ARBA" id="ARBA00022989"/>
    </source>
</evidence>
<evidence type="ECO:0000256" key="1">
    <source>
        <dbReference type="ARBA" id="ARBA00022692"/>
    </source>
</evidence>
<feature type="transmembrane region" description="Helical" evidence="4">
    <location>
        <begin position="50"/>
        <end position="69"/>
    </location>
</feature>
<keyword evidence="1 4" id="KW-0812">Transmembrane</keyword>
<feature type="domain" description="Major facilitator superfamily (MFS) profile" evidence="5">
    <location>
        <begin position="1"/>
        <end position="366"/>
    </location>
</feature>
<name>A0A7G1QAY0_9GAMM</name>
<feature type="transmembrane region" description="Helical" evidence="4">
    <location>
        <begin position="226"/>
        <end position="243"/>
    </location>
</feature>
<dbReference type="InterPro" id="IPR036259">
    <property type="entry name" value="MFS_trans_sf"/>
</dbReference>
<gene>
    <name evidence="6" type="primary">fsr</name>
    <name evidence="6" type="ORF">NSCAC_1270</name>
</gene>
<feature type="transmembrane region" description="Helical" evidence="4">
    <location>
        <begin position="188"/>
        <end position="206"/>
    </location>
</feature>
<dbReference type="Pfam" id="PF07690">
    <property type="entry name" value="MFS_1"/>
    <property type="match status" value="2"/>
</dbReference>
<dbReference type="KEGG" id="ntg:NSCAC_1270"/>
<feature type="transmembrane region" description="Helical" evidence="4">
    <location>
        <begin position="342"/>
        <end position="360"/>
    </location>
</feature>
<feature type="transmembrane region" description="Helical" evidence="4">
    <location>
        <begin position="255"/>
        <end position="275"/>
    </location>
</feature>
<feature type="transmembrane region" description="Helical" evidence="4">
    <location>
        <begin position="20"/>
        <end position="38"/>
    </location>
</feature>
<keyword evidence="7" id="KW-1185">Reference proteome</keyword>
<dbReference type="PROSITE" id="PS50850">
    <property type="entry name" value="MFS"/>
    <property type="match status" value="1"/>
</dbReference>
<dbReference type="Gene3D" id="1.20.1250.20">
    <property type="entry name" value="MFS general substrate transporter like domains"/>
    <property type="match status" value="2"/>
</dbReference>
<feature type="transmembrane region" description="Helical" evidence="4">
    <location>
        <begin position="75"/>
        <end position="93"/>
    </location>
</feature>
<dbReference type="InterPro" id="IPR020846">
    <property type="entry name" value="MFS_dom"/>
</dbReference>
<dbReference type="PANTHER" id="PTHR43129:SF1">
    <property type="entry name" value="FOSMIDOMYCIN RESISTANCE PROTEIN"/>
    <property type="match status" value="1"/>
</dbReference>
<dbReference type="CDD" id="cd17478">
    <property type="entry name" value="MFS_FsR"/>
    <property type="match status" value="1"/>
</dbReference>
<proteinExistence type="predicted"/>
<dbReference type="SUPFAM" id="SSF103473">
    <property type="entry name" value="MFS general substrate transporter"/>
    <property type="match status" value="1"/>
</dbReference>
<dbReference type="AlphaFoldDB" id="A0A7G1QAY0"/>
<evidence type="ECO:0000256" key="3">
    <source>
        <dbReference type="ARBA" id="ARBA00023136"/>
    </source>
</evidence>
<sequence length="383" mass="41527">MMQSLLAAIYPMLKENYCLNFSQIGMLTMSFQVTASILQPLIGFYTDKRPLPYILFAGMSATLLGLLLLASSTSYLSLLIGASCIGLGSAVFHPDASRVARMASGGHHGLAQSLFQVGGNLGTAIGPLLAAFIVLPRGQDSLSWFSLAALLGMAILWKIGHWYKHNCTIKQKYKNTTAFLVSPKQVKIALSALCVLMFSKFLYTVSLSSYYTFYMIHKFHISVQEAQVYLFIFLASVAVGTLIGGPIGDKFGRKWVIWISILGVLPFTLILPYASLYWTKVLTILIGLIISSAFSAIVVYGQELVPHRIGTISGIFFGFAFGISGLGAAALGGLADLKGIDFVFHVCSYLPALGLFAGFLPDIKQQELSEDDVEEIQETIGNA</sequence>
<evidence type="ECO:0000259" key="5">
    <source>
        <dbReference type="PROSITE" id="PS50850"/>
    </source>
</evidence>
<dbReference type="EMBL" id="LR778175">
    <property type="protein sequence ID" value="CAB1276635.1"/>
    <property type="molecule type" value="Genomic_DNA"/>
</dbReference>
<dbReference type="GO" id="GO:0005886">
    <property type="term" value="C:plasma membrane"/>
    <property type="evidence" value="ECO:0007669"/>
    <property type="project" value="TreeGrafter"/>
</dbReference>
<feature type="transmembrane region" description="Helical" evidence="4">
    <location>
        <begin position="312"/>
        <end position="330"/>
    </location>
</feature>
<dbReference type="Proteomes" id="UP000516072">
    <property type="component" value="Chromosome"/>
</dbReference>
<feature type="transmembrane region" description="Helical" evidence="4">
    <location>
        <begin position="281"/>
        <end position="300"/>
    </location>
</feature>
<dbReference type="GO" id="GO:0022857">
    <property type="term" value="F:transmembrane transporter activity"/>
    <property type="evidence" value="ECO:0007669"/>
    <property type="project" value="InterPro"/>
</dbReference>
<organism evidence="6 7">
    <name type="scientific">Candidatus Nitrosacidococcus tergens</name>
    <dbReference type="NCBI Taxonomy" id="553981"/>
    <lineage>
        <taxon>Bacteria</taxon>
        <taxon>Pseudomonadati</taxon>
        <taxon>Pseudomonadota</taxon>
        <taxon>Gammaproteobacteria</taxon>
        <taxon>Chromatiales</taxon>
        <taxon>Chromatiaceae</taxon>
        <taxon>Candidatus Nitrosacidococcus</taxon>
    </lineage>
</organism>
<protein>
    <submittedName>
        <fullName evidence="6">Fosmidomycin efflux system, member of the major facilitator superfamily</fullName>
    </submittedName>
</protein>
<dbReference type="InterPro" id="IPR011701">
    <property type="entry name" value="MFS"/>
</dbReference>
<reference evidence="6 7" key="1">
    <citation type="submission" date="2020-03" db="EMBL/GenBank/DDBJ databases">
        <authorList>
            <person name="Picone N."/>
        </authorList>
    </citation>
    <scope>NUCLEOTIDE SEQUENCE [LARGE SCALE GENOMIC DNA]</scope>
    <source>
        <strain evidence="6">NSCAC1</strain>
    </source>
</reference>
<evidence type="ECO:0000256" key="4">
    <source>
        <dbReference type="SAM" id="Phobius"/>
    </source>
</evidence>
<feature type="transmembrane region" description="Helical" evidence="4">
    <location>
        <begin position="114"/>
        <end position="135"/>
    </location>
</feature>
<dbReference type="PANTHER" id="PTHR43129">
    <property type="entry name" value="FOSMIDOMYCIN RESISTANCE PROTEIN"/>
    <property type="match status" value="1"/>
</dbReference>
<evidence type="ECO:0000313" key="6">
    <source>
        <dbReference type="EMBL" id="CAB1276635.1"/>
    </source>
</evidence>
<keyword evidence="3 4" id="KW-0472">Membrane</keyword>
<evidence type="ECO:0000313" key="7">
    <source>
        <dbReference type="Proteomes" id="UP000516072"/>
    </source>
</evidence>
<feature type="transmembrane region" description="Helical" evidence="4">
    <location>
        <begin position="141"/>
        <end position="160"/>
    </location>
</feature>